<dbReference type="AlphaFoldDB" id="A0A1G2V5G1"/>
<evidence type="ECO:0000259" key="1">
    <source>
        <dbReference type="PROSITE" id="PS51707"/>
    </source>
</evidence>
<sequence length="223" mass="25630">MPELYEIEIKSLLGDKKQASVLSEKISKRGGVLTAKNKQLNHYFVFSNVVKFKKIILPHIEESKKSLFQKILNEGKNLSIRTRDTDGRVLLVVKASIGSDTSANGVSRMEFESEIDMTIDKLDKLFLKAGLKYQAKWSREREEYKLGDTNICLDKNAGYGYLAEFEKVVTDRTLADAVKKELLGLMKDFGVEELPQGRLERMFAHYNKNWRDYYGTDKIFNIT</sequence>
<organism evidence="2 3">
    <name type="scientific">Candidatus Zambryskibacteria bacterium RIFOXYD2_FULL_43_10</name>
    <dbReference type="NCBI Taxonomy" id="1802782"/>
    <lineage>
        <taxon>Bacteria</taxon>
        <taxon>Candidatus Zambryskiibacteriota</taxon>
    </lineage>
</organism>
<dbReference type="InterPro" id="IPR033469">
    <property type="entry name" value="CYTH-like_dom_sf"/>
</dbReference>
<proteinExistence type="predicted"/>
<dbReference type="Gene3D" id="2.40.320.10">
    <property type="entry name" value="Hypothetical Protein Pfu-838710-001"/>
    <property type="match status" value="1"/>
</dbReference>
<name>A0A1G2V5G1_9BACT</name>
<accession>A0A1G2V5G1</accession>
<feature type="domain" description="CYTH" evidence="1">
    <location>
        <begin position="4"/>
        <end position="209"/>
    </location>
</feature>
<evidence type="ECO:0000313" key="2">
    <source>
        <dbReference type="EMBL" id="OHB16852.1"/>
    </source>
</evidence>
<evidence type="ECO:0000313" key="3">
    <source>
        <dbReference type="Proteomes" id="UP000176868"/>
    </source>
</evidence>
<dbReference type="Pfam" id="PF01928">
    <property type="entry name" value="CYTH"/>
    <property type="match status" value="1"/>
</dbReference>
<reference evidence="2 3" key="1">
    <citation type="journal article" date="2016" name="Nat. Commun.">
        <title>Thousands of microbial genomes shed light on interconnected biogeochemical processes in an aquifer system.</title>
        <authorList>
            <person name="Anantharaman K."/>
            <person name="Brown C.T."/>
            <person name="Hug L.A."/>
            <person name="Sharon I."/>
            <person name="Castelle C.J."/>
            <person name="Probst A.J."/>
            <person name="Thomas B.C."/>
            <person name="Singh A."/>
            <person name="Wilkins M.J."/>
            <person name="Karaoz U."/>
            <person name="Brodie E.L."/>
            <person name="Williams K.H."/>
            <person name="Hubbard S.S."/>
            <person name="Banfield J.F."/>
        </authorList>
    </citation>
    <scope>NUCLEOTIDE SEQUENCE [LARGE SCALE GENOMIC DNA]</scope>
</reference>
<comment type="caution">
    <text evidence="2">The sequence shown here is derived from an EMBL/GenBank/DDBJ whole genome shotgun (WGS) entry which is preliminary data.</text>
</comment>
<protein>
    <recommendedName>
        <fullName evidence="1">CYTH domain-containing protein</fullName>
    </recommendedName>
</protein>
<dbReference type="PROSITE" id="PS51707">
    <property type="entry name" value="CYTH"/>
    <property type="match status" value="1"/>
</dbReference>
<gene>
    <name evidence="2" type="ORF">A2544_00315</name>
</gene>
<dbReference type="EMBL" id="MHWZ01000035">
    <property type="protein sequence ID" value="OHB16852.1"/>
    <property type="molecule type" value="Genomic_DNA"/>
</dbReference>
<dbReference type="SUPFAM" id="SSF55154">
    <property type="entry name" value="CYTH-like phosphatases"/>
    <property type="match status" value="1"/>
</dbReference>
<dbReference type="Proteomes" id="UP000176868">
    <property type="component" value="Unassembled WGS sequence"/>
</dbReference>
<dbReference type="InterPro" id="IPR023577">
    <property type="entry name" value="CYTH_domain"/>
</dbReference>
<dbReference type="STRING" id="1802782.A2544_00315"/>